<proteinExistence type="predicted"/>
<reference evidence="3" key="1">
    <citation type="journal article" date="2014" name="Genome Announc.">
        <title>Draft genome sequence of Weissella oryzae SG25T, isolated from fermented rice grains.</title>
        <authorList>
            <person name="Tanizawa Y."/>
            <person name="Fujisawa T."/>
            <person name="Mochizuki T."/>
            <person name="Kaminuma E."/>
            <person name="Suzuki Y."/>
            <person name="Nakamura Y."/>
            <person name="Tohno M."/>
        </authorList>
    </citation>
    <scope>NUCLEOTIDE SEQUENCE [LARGE SCALE GENOMIC DNA]</scope>
    <source>
        <strain evidence="3">DSM 25784 / JCM 18191 / LMG 30913 / SG25</strain>
    </source>
</reference>
<dbReference type="Proteomes" id="UP000030643">
    <property type="component" value="Unassembled WGS sequence"/>
</dbReference>
<dbReference type="InterPro" id="IPR049746">
    <property type="entry name" value="TcpD-like_C"/>
</dbReference>
<gene>
    <name evidence="2" type="ORF">WOSG25_050580</name>
</gene>
<dbReference type="EMBL" id="DF820488">
    <property type="protein sequence ID" value="GAK30786.1"/>
    <property type="molecule type" value="Genomic_DNA"/>
</dbReference>
<dbReference type="NCBIfam" id="NF040686">
    <property type="entry name" value="TcpD_dom"/>
    <property type="match status" value="1"/>
</dbReference>
<evidence type="ECO:0000313" key="3">
    <source>
        <dbReference type="Proteomes" id="UP000030643"/>
    </source>
</evidence>
<keyword evidence="1" id="KW-0472">Membrane</keyword>
<dbReference type="AlphaFoldDB" id="A0A069D0G6"/>
<evidence type="ECO:0000313" key="2">
    <source>
        <dbReference type="EMBL" id="GAK30786.1"/>
    </source>
</evidence>
<dbReference type="eggNOG" id="ENOG5030CKG">
    <property type="taxonomic scope" value="Bacteria"/>
</dbReference>
<feature type="transmembrane region" description="Helical" evidence="1">
    <location>
        <begin position="6"/>
        <end position="28"/>
    </location>
</feature>
<keyword evidence="1" id="KW-1133">Transmembrane helix</keyword>
<name>A0A069D0G6_WEIOS</name>
<dbReference type="RefSeq" id="WP_027698859.1">
    <property type="nucleotide sequence ID" value="NZ_DF820488.1"/>
</dbReference>
<keyword evidence="1" id="KW-0812">Transmembrane</keyword>
<keyword evidence="3" id="KW-1185">Reference proteome</keyword>
<evidence type="ECO:0000256" key="1">
    <source>
        <dbReference type="SAM" id="Phobius"/>
    </source>
</evidence>
<protein>
    <submittedName>
        <fullName evidence="2">Uncharacterized protein</fullName>
    </submittedName>
</protein>
<sequence length="75" mass="8203">MDLYSSIKPAFVTLLLLAGGGRVLFLFFQKQTRTMWMTIGIVAVLGFFINGPQETINAGNGLIRLVLNWISTIGG</sequence>
<organism evidence="2 3">
    <name type="scientific">Weissella oryzae (strain DSM 25784 / JCM 18191 / LMG 30913 / SG25)</name>
    <dbReference type="NCBI Taxonomy" id="1329250"/>
    <lineage>
        <taxon>Bacteria</taxon>
        <taxon>Bacillati</taxon>
        <taxon>Bacillota</taxon>
        <taxon>Bacilli</taxon>
        <taxon>Lactobacillales</taxon>
        <taxon>Lactobacillaceae</taxon>
        <taxon>Weissella</taxon>
    </lineage>
</organism>
<dbReference type="OrthoDB" id="2142362at2"/>
<dbReference type="STRING" id="1329250.WOSG25_050580"/>
<accession>A0A069D0G6</accession>